<proteinExistence type="inferred from homology"/>
<reference evidence="3" key="1">
    <citation type="submission" date="2016-01" db="EMBL/GenBank/DDBJ databases">
        <title>Reference transcriptome for the parasite Schistocephalus solidus: insights into the molecular evolution of parasitism.</title>
        <authorList>
            <person name="Hebert F.O."/>
            <person name="Grambauer S."/>
            <person name="Barber I."/>
            <person name="Landry C.R."/>
            <person name="Aubin-Horth N."/>
        </authorList>
    </citation>
    <scope>NUCLEOTIDE SEQUENCE</scope>
</reference>
<dbReference type="Pfam" id="PF05794">
    <property type="entry name" value="Tcp11"/>
    <property type="match status" value="1"/>
</dbReference>
<accession>A0A0X3PDL8</accession>
<protein>
    <submittedName>
        <fullName evidence="4">T-complex protein 11 homolog</fullName>
    </submittedName>
    <submittedName>
        <fullName evidence="3">T-complex protein 11-like protein 2</fullName>
    </submittedName>
</protein>
<feature type="region of interest" description="Disordered" evidence="2">
    <location>
        <begin position="1"/>
        <end position="63"/>
    </location>
</feature>
<dbReference type="InterPro" id="IPR008862">
    <property type="entry name" value="Tcp11"/>
</dbReference>
<evidence type="ECO:0000313" key="3">
    <source>
        <dbReference type="EMBL" id="JAP49919.1"/>
    </source>
</evidence>
<gene>
    <name evidence="3" type="primary">T11L2</name>
    <name evidence="4" type="synonym">TCP11</name>
    <name evidence="3" type="ORF">TR112402</name>
</gene>
<comment type="similarity">
    <text evidence="1">Belongs to the TCP11 family.</text>
</comment>
<sequence>MSEEQFKKSSNTELSQAESDICETHSSNHPSRVESCSPTGGVPMKKSRPDHLSTPVVPPSPPKTVSLDQLALAAKDFYRMSLAHEITMDSDFKLEPSNKDEEGLLQKVKETMHAAFWDLQRQKLEADPPDYSSALELLKEIKSSLVDMILPYQSSLRAQINDKLDVAAAEAQIAETGRFDLASYATPIIDIMATWCAPARDADVARLRDITDSVDFLKRVFEILEQMHMDLANFTIEKMRPYIRQHAAVYEREKFDQCLEAQKKAGVDGLSRTRQWLQEAFEKLCANTTTSPVLSSPCSSNAPSPFAPAGVGSPTTPAVSHPAPPPPTPNNILREAYLNLLTWDAENEFPETMLVDAGRFEDLSDCLTRTVTLASVILTVCNTVAHNYTVCLPSGQNSLPAGSITRLKETVSNDVRGIFDSTSARKLSNLIDLVTARVLAIVGHWRHRLRKDASTSLEDADRQWAALPNCDLPVELQDQLVKQVTAVLNGEHPVYNLMFNRALDFLRNALSARPPDPLTLPSGFGALSESGGPTGGTSKAVPSCDRLVAGGALRKTPFSAVSAPEGDAQIDLSRTYDLSIIASRLMPLVAHNRHVFGPHYAEIIQGLLLQNQSRGDLAVAPT</sequence>
<dbReference type="EMBL" id="GEEE01013306">
    <property type="protein sequence ID" value="JAP49919.1"/>
    <property type="molecule type" value="Transcribed_RNA"/>
</dbReference>
<feature type="compositionally biased region" description="Polar residues" evidence="2">
    <location>
        <begin position="8"/>
        <end position="38"/>
    </location>
</feature>
<evidence type="ECO:0000256" key="2">
    <source>
        <dbReference type="SAM" id="MobiDB-lite"/>
    </source>
</evidence>
<dbReference type="PANTHER" id="PTHR12832:SF11">
    <property type="entry name" value="LD23868P"/>
    <property type="match status" value="1"/>
</dbReference>
<dbReference type="PANTHER" id="PTHR12832">
    <property type="entry name" value="TESTIS-SPECIFIC PROTEIN PBS13 T-COMPLEX 11"/>
    <property type="match status" value="1"/>
</dbReference>
<dbReference type="GO" id="GO:0007165">
    <property type="term" value="P:signal transduction"/>
    <property type="evidence" value="ECO:0007669"/>
    <property type="project" value="TreeGrafter"/>
</dbReference>
<dbReference type="EMBL" id="GEEE01008260">
    <property type="protein sequence ID" value="JAP54965.1"/>
    <property type="molecule type" value="Transcribed_RNA"/>
</dbReference>
<dbReference type="AlphaFoldDB" id="A0A0X3PDL8"/>
<name>A0A0X3PDL8_SCHSO</name>
<evidence type="ECO:0000313" key="4">
    <source>
        <dbReference type="EMBL" id="JAP54965.1"/>
    </source>
</evidence>
<dbReference type="EMBL" id="GEEE01011014">
    <property type="protein sequence ID" value="JAP52211.1"/>
    <property type="molecule type" value="Transcribed_RNA"/>
</dbReference>
<evidence type="ECO:0000256" key="1">
    <source>
        <dbReference type="ARBA" id="ARBA00010954"/>
    </source>
</evidence>
<feature type="region of interest" description="Disordered" evidence="2">
    <location>
        <begin position="305"/>
        <end position="329"/>
    </location>
</feature>
<dbReference type="EMBL" id="GEEE01018261">
    <property type="protein sequence ID" value="JAP44964.1"/>
    <property type="molecule type" value="Transcribed_RNA"/>
</dbReference>
<organism evidence="3">
    <name type="scientific">Schistocephalus solidus</name>
    <name type="common">Tapeworm</name>
    <dbReference type="NCBI Taxonomy" id="70667"/>
    <lineage>
        <taxon>Eukaryota</taxon>
        <taxon>Metazoa</taxon>
        <taxon>Spiralia</taxon>
        <taxon>Lophotrochozoa</taxon>
        <taxon>Platyhelminthes</taxon>
        <taxon>Cestoda</taxon>
        <taxon>Eucestoda</taxon>
        <taxon>Diphyllobothriidea</taxon>
        <taxon>Diphyllobothriidae</taxon>
        <taxon>Schistocephalus</taxon>
    </lineage>
</organism>